<evidence type="ECO:0000259" key="9">
    <source>
        <dbReference type="SMART" id="SM00650"/>
    </source>
</evidence>
<comment type="function">
    <text evidence="7">Specifically dimethylates two adjacent adenosines (A1518 and A1519) in the loop of a conserved hairpin near the 3'-end of 16S rRNA in the 30S particle. May play a critical role in biogenesis of 30S subunits.</text>
</comment>
<evidence type="ECO:0000256" key="8">
    <source>
        <dbReference type="PROSITE-ProRule" id="PRU01026"/>
    </source>
</evidence>
<feature type="binding site" evidence="7 8">
    <location>
        <position position="82"/>
    </location>
    <ligand>
        <name>S-adenosyl-L-methionine</name>
        <dbReference type="ChEBI" id="CHEBI:59789"/>
    </ligand>
</feature>
<dbReference type="PANTHER" id="PTHR11727:SF7">
    <property type="entry name" value="DIMETHYLADENOSINE TRANSFERASE-RELATED"/>
    <property type="match status" value="1"/>
</dbReference>
<dbReference type="InterPro" id="IPR001737">
    <property type="entry name" value="KsgA/Erm"/>
</dbReference>
<dbReference type="Proteomes" id="UP000808337">
    <property type="component" value="Unassembled WGS sequence"/>
</dbReference>
<comment type="subcellular location">
    <subcellularLocation>
        <location evidence="7">Cytoplasm</location>
    </subcellularLocation>
</comment>
<evidence type="ECO:0000313" key="10">
    <source>
        <dbReference type="EMBL" id="MBK9982889.1"/>
    </source>
</evidence>
<dbReference type="GO" id="GO:0052908">
    <property type="term" value="F:16S rRNA (adenine(1518)-N(6)/adenine(1519)-N(6))-dimethyltransferase activity"/>
    <property type="evidence" value="ECO:0007669"/>
    <property type="project" value="UniProtKB-EC"/>
</dbReference>
<dbReference type="InterPro" id="IPR011530">
    <property type="entry name" value="rRNA_adenine_dimethylase"/>
</dbReference>
<gene>
    <name evidence="7 10" type="primary">rsmA</name>
    <name evidence="7" type="synonym">ksgA</name>
    <name evidence="10" type="ORF">IPP15_10800</name>
</gene>
<evidence type="ECO:0000256" key="3">
    <source>
        <dbReference type="ARBA" id="ARBA00022603"/>
    </source>
</evidence>
<dbReference type="EC" id="2.1.1.182" evidence="7"/>
<dbReference type="InterPro" id="IPR029063">
    <property type="entry name" value="SAM-dependent_MTases_sf"/>
</dbReference>
<feature type="domain" description="Ribosomal RNA adenine methylase transferase N-terminal" evidence="9">
    <location>
        <begin position="17"/>
        <end position="188"/>
    </location>
</feature>
<dbReference type="InterPro" id="IPR020596">
    <property type="entry name" value="rRNA_Ade_Mease_Trfase_CS"/>
</dbReference>
<proteinExistence type="inferred from homology"/>
<dbReference type="Gene3D" id="3.40.50.150">
    <property type="entry name" value="Vaccinia Virus protein VP39"/>
    <property type="match status" value="1"/>
</dbReference>
<protein>
    <recommendedName>
        <fullName evidence="7">Ribosomal RNA small subunit methyltransferase A</fullName>
        <ecNumber evidence="7">2.1.1.182</ecNumber>
    </recommendedName>
    <alternativeName>
        <fullName evidence="7">16S rRNA (adenine(1518)-N(6)/adenine(1519)-N(6))-dimethyltransferase</fullName>
    </alternativeName>
    <alternativeName>
        <fullName evidence="7">16S rRNA dimethyladenosine transferase</fullName>
    </alternativeName>
    <alternativeName>
        <fullName evidence="7">16S rRNA dimethylase</fullName>
    </alternativeName>
    <alternativeName>
        <fullName evidence="7">S-adenosylmethionine-6-N', N'-adenosyl(rRNA) dimethyltransferase</fullName>
    </alternativeName>
</protein>
<dbReference type="Gene3D" id="1.10.8.100">
    <property type="entry name" value="Ribosomal RNA adenine dimethylase-like, domain 2"/>
    <property type="match status" value="1"/>
</dbReference>
<feature type="binding site" evidence="7 8">
    <location>
        <position position="58"/>
    </location>
    <ligand>
        <name>S-adenosyl-L-methionine</name>
        <dbReference type="ChEBI" id="CHEBI:59789"/>
    </ligand>
</feature>
<dbReference type="NCBIfam" id="TIGR00755">
    <property type="entry name" value="ksgA"/>
    <property type="match status" value="1"/>
</dbReference>
<evidence type="ECO:0000256" key="4">
    <source>
        <dbReference type="ARBA" id="ARBA00022679"/>
    </source>
</evidence>
<name>A0A9D7SVG0_9BACT</name>
<feature type="binding site" evidence="7 8">
    <location>
        <position position="12"/>
    </location>
    <ligand>
        <name>S-adenosyl-L-methionine</name>
        <dbReference type="ChEBI" id="CHEBI:59789"/>
    </ligand>
</feature>
<feature type="binding site" evidence="7 8">
    <location>
        <position position="37"/>
    </location>
    <ligand>
        <name>S-adenosyl-L-methionine</name>
        <dbReference type="ChEBI" id="CHEBI:59789"/>
    </ligand>
</feature>
<feature type="binding site" evidence="7 8">
    <location>
        <position position="10"/>
    </location>
    <ligand>
        <name>S-adenosyl-L-methionine</name>
        <dbReference type="ChEBI" id="CHEBI:59789"/>
    </ligand>
</feature>
<reference evidence="10 11" key="1">
    <citation type="submission" date="2020-10" db="EMBL/GenBank/DDBJ databases">
        <title>Connecting structure to function with the recovery of over 1000 high-quality activated sludge metagenome-assembled genomes encoding full-length rRNA genes using long-read sequencing.</title>
        <authorList>
            <person name="Singleton C.M."/>
            <person name="Petriglieri F."/>
            <person name="Kristensen J.M."/>
            <person name="Kirkegaard R.H."/>
            <person name="Michaelsen T.Y."/>
            <person name="Andersen M.H."/>
            <person name="Karst S.M."/>
            <person name="Dueholm M.S."/>
            <person name="Nielsen P.H."/>
            <person name="Albertsen M."/>
        </authorList>
    </citation>
    <scope>NUCLEOTIDE SEQUENCE [LARGE SCALE GENOMIC DNA]</scope>
    <source>
        <strain evidence="10">Ribe_18-Q3-R11-54_MAXAC.273</strain>
    </source>
</reference>
<keyword evidence="1 7" id="KW-0963">Cytoplasm</keyword>
<organism evidence="10 11">
    <name type="scientific">Candidatus Opimibacter skivensis</name>
    <dbReference type="NCBI Taxonomy" id="2982028"/>
    <lineage>
        <taxon>Bacteria</taxon>
        <taxon>Pseudomonadati</taxon>
        <taxon>Bacteroidota</taxon>
        <taxon>Saprospiria</taxon>
        <taxon>Saprospirales</taxon>
        <taxon>Saprospiraceae</taxon>
        <taxon>Candidatus Opimibacter</taxon>
    </lineage>
</organism>
<dbReference type="GO" id="GO:0005829">
    <property type="term" value="C:cytosol"/>
    <property type="evidence" value="ECO:0007669"/>
    <property type="project" value="TreeGrafter"/>
</dbReference>
<keyword evidence="4 7" id="KW-0808">Transferase</keyword>
<dbReference type="PROSITE" id="PS01131">
    <property type="entry name" value="RRNA_A_DIMETH"/>
    <property type="match status" value="1"/>
</dbReference>
<sequence>MKAKKSFGQHFLIQESIAEKLASSVVSDGCSAIVEVGPGKGILTKYLLRQSLPVFAVELDRDMIPLLKKEFSGTSLHIVEADILRVRFDQLLGADTDFVLVGNFPYNISSQIIFLGIQHRHHVPFMAGMFQREMAERICSPPGSKSFGVISVLTQAFYRPVLLFHVKPGSFSPPPKVQSSVISLTRYRSDVDDLSFQVLRQVVKVAFSQRRKKLRNTLGPIINEDILKEHGVSDMRPEQLSVEQFIALARVLASSHPT</sequence>
<keyword evidence="2 7" id="KW-0698">rRNA processing</keyword>
<evidence type="ECO:0000313" key="11">
    <source>
        <dbReference type="Proteomes" id="UP000808337"/>
    </source>
</evidence>
<comment type="similarity">
    <text evidence="7">Belongs to the class I-like SAM-binding methyltransferase superfamily. rRNA adenine N(6)-methyltransferase family. RsmA subfamily.</text>
</comment>
<dbReference type="Pfam" id="PF00398">
    <property type="entry name" value="RrnaAD"/>
    <property type="match status" value="1"/>
</dbReference>
<dbReference type="SMART" id="SM00650">
    <property type="entry name" value="rADc"/>
    <property type="match status" value="1"/>
</dbReference>
<keyword evidence="5 7" id="KW-0949">S-adenosyl-L-methionine</keyword>
<evidence type="ECO:0000256" key="6">
    <source>
        <dbReference type="ARBA" id="ARBA00022884"/>
    </source>
</evidence>
<evidence type="ECO:0000256" key="5">
    <source>
        <dbReference type="ARBA" id="ARBA00022691"/>
    </source>
</evidence>
<evidence type="ECO:0000256" key="7">
    <source>
        <dbReference type="HAMAP-Rule" id="MF_00607"/>
    </source>
</evidence>
<dbReference type="InterPro" id="IPR020598">
    <property type="entry name" value="rRNA_Ade_methylase_Trfase_N"/>
</dbReference>
<keyword evidence="3 7" id="KW-0489">Methyltransferase</keyword>
<keyword evidence="6 7" id="KW-0694">RNA-binding</keyword>
<comment type="caution">
    <text evidence="10">The sequence shown here is derived from an EMBL/GenBank/DDBJ whole genome shotgun (WGS) entry which is preliminary data.</text>
</comment>
<accession>A0A9D7SVG0</accession>
<dbReference type="PANTHER" id="PTHR11727">
    <property type="entry name" value="DIMETHYLADENOSINE TRANSFERASE"/>
    <property type="match status" value="1"/>
</dbReference>
<feature type="binding site" evidence="7 8">
    <location>
        <position position="103"/>
    </location>
    <ligand>
        <name>S-adenosyl-L-methionine</name>
        <dbReference type="ChEBI" id="CHEBI:59789"/>
    </ligand>
</feature>
<dbReference type="InterPro" id="IPR023165">
    <property type="entry name" value="rRNA_Ade_diMease-like_C"/>
</dbReference>
<dbReference type="SUPFAM" id="SSF53335">
    <property type="entry name" value="S-adenosyl-L-methionine-dependent methyltransferases"/>
    <property type="match status" value="1"/>
</dbReference>
<dbReference type="AlphaFoldDB" id="A0A9D7SVG0"/>
<evidence type="ECO:0000256" key="1">
    <source>
        <dbReference type="ARBA" id="ARBA00022490"/>
    </source>
</evidence>
<dbReference type="GO" id="GO:0003723">
    <property type="term" value="F:RNA binding"/>
    <property type="evidence" value="ECO:0007669"/>
    <property type="project" value="UniProtKB-UniRule"/>
</dbReference>
<dbReference type="EMBL" id="JADKGY010000008">
    <property type="protein sequence ID" value="MBK9982889.1"/>
    <property type="molecule type" value="Genomic_DNA"/>
</dbReference>
<dbReference type="FunFam" id="1.10.8.100:FF:000001">
    <property type="entry name" value="Ribosomal RNA small subunit methyltransferase A"/>
    <property type="match status" value="1"/>
</dbReference>
<dbReference type="HAMAP" id="MF_00607">
    <property type="entry name" value="16SrRNA_methyltr_A"/>
    <property type="match status" value="1"/>
</dbReference>
<comment type="catalytic activity">
    <reaction evidence="7">
        <text>adenosine(1518)/adenosine(1519) in 16S rRNA + 4 S-adenosyl-L-methionine = N(6)-dimethyladenosine(1518)/N(6)-dimethyladenosine(1519) in 16S rRNA + 4 S-adenosyl-L-homocysteine + 4 H(+)</text>
        <dbReference type="Rhea" id="RHEA:19609"/>
        <dbReference type="Rhea" id="RHEA-COMP:10232"/>
        <dbReference type="Rhea" id="RHEA-COMP:10233"/>
        <dbReference type="ChEBI" id="CHEBI:15378"/>
        <dbReference type="ChEBI" id="CHEBI:57856"/>
        <dbReference type="ChEBI" id="CHEBI:59789"/>
        <dbReference type="ChEBI" id="CHEBI:74411"/>
        <dbReference type="ChEBI" id="CHEBI:74493"/>
        <dbReference type="EC" id="2.1.1.182"/>
    </reaction>
</comment>
<dbReference type="PROSITE" id="PS51689">
    <property type="entry name" value="SAM_RNA_A_N6_MT"/>
    <property type="match status" value="1"/>
</dbReference>
<evidence type="ECO:0000256" key="2">
    <source>
        <dbReference type="ARBA" id="ARBA00022552"/>
    </source>
</evidence>